<sequence length="827" mass="92109">MIIGGGRIGKKDEQTELKKSGQIIVALCCHIVYVQTDVAAGQNGYLPPQKPGYPGKPPQFPTQRPPILPPFQPGPSTKPPFGPPSQPPTYGPPKQPPPTYGPPFQPTSPPYRPPVGPPTQRPPFTPSKPGTQYLPPSIPTPRPTGPSFKPGPGPIPEYNGNGIGDDHHGHHDHHHHHEPGMPFDFNYAVVEPEYGNDYSHNAISDGDVTKGEYQVLLPDGRKQITKYTADWATGFHAQSPPKYEYGYMVLHGDGGVGQGKTEAGVGAVASGRYYVEGKNSSQEVEYVADDGGYHPYVEYNNRGPHSRTVAHMAMDKAAINTLNHKRGQHVKVAPEEHYKQNVEDDTRPVVLENLYDQSVVASDQERARPDTPAPVQTRQYGDYDQPQQYVYLTYPTQEPNEPPQQQQVYVDQPQTLQTLQQYLQFPYLDNTHQTLIHASDNFLGPPLLYEVPSIFPPLHQQESYTNNYDQSPTKSSSYRFLDNFKHLVSDQDIVDINHQSSPSADTPSVAEKLVRPEKQNDHRVFSDQPIVVADFRKEPPPTTHPPPRTEGGTTVVVTPRPIQAALLAPLTAGVELPVPPQEKRVNIVHENYVVDVQPSIPYYLGKIEYYNGDGDGKSNNVTATATQHLKLGDFLQRPIIDRPKRPTLAQALGREAQKPSTAQEPQESKYHQKVAQVPVPVPVKVVDSPRPQYNIPKPYPVPVPIVQTFYLPIEPPKLYPPLEPNFKRKPKNLAAAASVQSNSRVPCVNVRLFGVSKPICDNYIGLVPPKVQAPQVYFNATRSGERKQRTAREDFESKIRWEYGFRPPLIPSMAIDEDGNPIEKHTR</sequence>
<dbReference type="GO" id="GO:0005615">
    <property type="term" value="C:extracellular space"/>
    <property type="evidence" value="ECO:0007669"/>
    <property type="project" value="TreeGrafter"/>
</dbReference>
<feature type="compositionally biased region" description="Polar residues" evidence="3">
    <location>
        <begin position="374"/>
        <end position="384"/>
    </location>
</feature>
<evidence type="ECO:0000256" key="2">
    <source>
        <dbReference type="PROSITE-ProRule" id="PRU00497"/>
    </source>
</evidence>
<dbReference type="PANTHER" id="PTHR12236:SF79">
    <property type="entry name" value="CUTICULAR PROTEIN 50CB-RELATED"/>
    <property type="match status" value="1"/>
</dbReference>
<dbReference type="Proteomes" id="UP000327044">
    <property type="component" value="Unassembled WGS sequence"/>
</dbReference>
<evidence type="ECO:0000313" key="4">
    <source>
        <dbReference type="EMBL" id="KAB0792414.1"/>
    </source>
</evidence>
<feature type="compositionally biased region" description="Pro residues" evidence="3">
    <location>
        <begin position="136"/>
        <end position="155"/>
    </location>
</feature>
<evidence type="ECO:0000313" key="5">
    <source>
        <dbReference type="Proteomes" id="UP000327044"/>
    </source>
</evidence>
<dbReference type="PANTHER" id="PTHR12236">
    <property type="entry name" value="STRUCTURAL CONTITUENT OF CUTICLE"/>
    <property type="match status" value="1"/>
</dbReference>
<dbReference type="EMBL" id="VVIM01000010">
    <property type="protein sequence ID" value="KAB0792414.1"/>
    <property type="molecule type" value="Genomic_DNA"/>
</dbReference>
<dbReference type="PRINTS" id="PR01217">
    <property type="entry name" value="PRICHEXTENSN"/>
</dbReference>
<organism evidence="4 5">
    <name type="scientific">Photinus pyralis</name>
    <name type="common">Common eastern firefly</name>
    <name type="synonym">Lampyris pyralis</name>
    <dbReference type="NCBI Taxonomy" id="7054"/>
    <lineage>
        <taxon>Eukaryota</taxon>
        <taxon>Metazoa</taxon>
        <taxon>Ecdysozoa</taxon>
        <taxon>Arthropoda</taxon>
        <taxon>Hexapoda</taxon>
        <taxon>Insecta</taxon>
        <taxon>Pterygota</taxon>
        <taxon>Neoptera</taxon>
        <taxon>Endopterygota</taxon>
        <taxon>Coleoptera</taxon>
        <taxon>Polyphaga</taxon>
        <taxon>Elateriformia</taxon>
        <taxon>Elateroidea</taxon>
        <taxon>Lampyridae</taxon>
        <taxon>Lampyrinae</taxon>
        <taxon>Photinus</taxon>
    </lineage>
</organism>
<dbReference type="PROSITE" id="PS00233">
    <property type="entry name" value="CHIT_BIND_RR_1"/>
    <property type="match status" value="1"/>
</dbReference>
<dbReference type="InterPro" id="IPR051217">
    <property type="entry name" value="Insect_Cuticle_Struc_Prot"/>
</dbReference>
<keyword evidence="5" id="KW-1185">Reference proteome</keyword>
<keyword evidence="1 2" id="KW-0193">Cuticle</keyword>
<accession>A0A5N4A4Z8</accession>
<protein>
    <submittedName>
        <fullName evidence="4">Uncharacterized protein</fullName>
    </submittedName>
</protein>
<dbReference type="InParanoid" id="A0A5N4A4Z8"/>
<comment type="caution">
    <text evidence="4">The sequence shown here is derived from an EMBL/GenBank/DDBJ whole genome shotgun (WGS) entry which is preliminary data.</text>
</comment>
<evidence type="ECO:0000256" key="1">
    <source>
        <dbReference type="ARBA" id="ARBA00022460"/>
    </source>
</evidence>
<dbReference type="GO" id="GO:0042302">
    <property type="term" value="F:structural constituent of cuticle"/>
    <property type="evidence" value="ECO:0007669"/>
    <property type="project" value="UniProtKB-UniRule"/>
</dbReference>
<dbReference type="Pfam" id="PF00379">
    <property type="entry name" value="Chitin_bind_4"/>
    <property type="match status" value="2"/>
</dbReference>
<evidence type="ECO:0000256" key="3">
    <source>
        <dbReference type="SAM" id="MobiDB-lite"/>
    </source>
</evidence>
<dbReference type="InterPro" id="IPR000618">
    <property type="entry name" value="Insect_cuticle"/>
</dbReference>
<dbReference type="PROSITE" id="PS51155">
    <property type="entry name" value="CHIT_BIND_RR_2"/>
    <property type="match status" value="2"/>
</dbReference>
<name>A0A5N4A4Z8_PHOPY</name>
<proteinExistence type="predicted"/>
<reference evidence="4 5" key="1">
    <citation type="journal article" date="2018" name="Elife">
        <title>Firefly genomes illuminate parallel origins of bioluminescence in beetles.</title>
        <authorList>
            <person name="Fallon T.R."/>
            <person name="Lower S.E."/>
            <person name="Chang C.H."/>
            <person name="Bessho-Uehara M."/>
            <person name="Martin G.J."/>
            <person name="Bewick A.J."/>
            <person name="Behringer M."/>
            <person name="Debat H.J."/>
            <person name="Wong I."/>
            <person name="Day J.C."/>
            <person name="Suvorov A."/>
            <person name="Silva C.J."/>
            <person name="Stanger-Hall K.F."/>
            <person name="Hall D.W."/>
            <person name="Schmitz R.J."/>
            <person name="Nelson D.R."/>
            <person name="Lewis S.M."/>
            <person name="Shigenobu S."/>
            <person name="Bybee S.M."/>
            <person name="Larracuente A.M."/>
            <person name="Oba Y."/>
            <person name="Weng J.K."/>
        </authorList>
    </citation>
    <scope>NUCLEOTIDE SEQUENCE [LARGE SCALE GENOMIC DNA]</scope>
    <source>
        <strain evidence="4">1611_PpyrPB1</strain>
        <tissue evidence="4">Whole body</tissue>
    </source>
</reference>
<dbReference type="AlphaFoldDB" id="A0A5N4A4Z8"/>
<feature type="region of interest" description="Disordered" evidence="3">
    <location>
        <begin position="652"/>
        <end position="673"/>
    </location>
</feature>
<feature type="region of interest" description="Disordered" evidence="3">
    <location>
        <begin position="45"/>
        <end position="179"/>
    </location>
</feature>
<feature type="region of interest" description="Disordered" evidence="3">
    <location>
        <begin position="358"/>
        <end position="384"/>
    </location>
</feature>
<feature type="compositionally biased region" description="Pro residues" evidence="3">
    <location>
        <begin position="48"/>
        <end position="126"/>
    </location>
</feature>
<gene>
    <name evidence="4" type="ORF">PPYR_14373</name>
</gene>
<dbReference type="InterPro" id="IPR031311">
    <property type="entry name" value="CHIT_BIND_RR_consensus"/>
</dbReference>
<dbReference type="GO" id="GO:0031012">
    <property type="term" value="C:extracellular matrix"/>
    <property type="evidence" value="ECO:0007669"/>
    <property type="project" value="TreeGrafter"/>
</dbReference>